<dbReference type="Proteomes" id="UP000243308">
    <property type="component" value="Unassembled WGS sequence"/>
</dbReference>
<evidence type="ECO:0000313" key="2">
    <source>
        <dbReference type="EMBL" id="KFH63168.1"/>
    </source>
</evidence>
<evidence type="ECO:0000313" key="3">
    <source>
        <dbReference type="Proteomes" id="UP000243308"/>
    </source>
</evidence>
<gene>
    <name evidence="2" type="ORF">MVEG_11203</name>
</gene>
<reference evidence="2 3" key="1">
    <citation type="submission" date="2011-02" db="EMBL/GenBank/DDBJ databases">
        <title>The Genome Sequence of Mortierella verticillata NRRL 6337.</title>
        <authorList>
            <consortium name="The Broad Institute Genome Sequencing Platform"/>
            <person name="Russ C."/>
            <person name="Cuomo C."/>
            <person name="Burger G."/>
            <person name="Gray M.W."/>
            <person name="Holland P.W.H."/>
            <person name="King N."/>
            <person name="Lang F.B.F."/>
            <person name="Roger A.J."/>
            <person name="Ruiz-Trillo I."/>
            <person name="Young S.K."/>
            <person name="Zeng Q."/>
            <person name="Gargeya S."/>
            <person name="Alvarado L."/>
            <person name="Berlin A."/>
            <person name="Chapman S.B."/>
            <person name="Chen Z."/>
            <person name="Freedman E."/>
            <person name="Gellesch M."/>
            <person name="Goldberg J."/>
            <person name="Griggs A."/>
            <person name="Gujja S."/>
            <person name="Heilman E."/>
            <person name="Heiman D."/>
            <person name="Howarth C."/>
            <person name="Mehta T."/>
            <person name="Neiman D."/>
            <person name="Pearson M."/>
            <person name="Roberts A."/>
            <person name="Saif S."/>
            <person name="Shea T."/>
            <person name="Shenoy N."/>
            <person name="Sisk P."/>
            <person name="Stolte C."/>
            <person name="Sykes S."/>
            <person name="White J."/>
            <person name="Yandava C."/>
            <person name="Haas B."/>
            <person name="Nusbaum C."/>
            <person name="Birren B."/>
        </authorList>
    </citation>
    <scope>NUCLEOTIDE SEQUENCE [LARGE SCALE GENOMIC DNA]</scope>
    <source>
        <strain evidence="2 3">NRRL 6337</strain>
    </source>
</reference>
<name>A0A086TMJ1_9FUNG</name>
<protein>
    <submittedName>
        <fullName evidence="2">Uncharacterized protein</fullName>
    </submittedName>
</protein>
<evidence type="ECO:0000256" key="1">
    <source>
        <dbReference type="SAM" id="SignalP"/>
    </source>
</evidence>
<organism evidence="2 3">
    <name type="scientific">Podila verticillata NRRL 6337</name>
    <dbReference type="NCBI Taxonomy" id="1069443"/>
    <lineage>
        <taxon>Eukaryota</taxon>
        <taxon>Fungi</taxon>
        <taxon>Fungi incertae sedis</taxon>
        <taxon>Mucoromycota</taxon>
        <taxon>Mortierellomycotina</taxon>
        <taxon>Mortierellomycetes</taxon>
        <taxon>Mortierellales</taxon>
        <taxon>Mortierellaceae</taxon>
        <taxon>Podila</taxon>
    </lineage>
</organism>
<dbReference type="EMBL" id="KN042429">
    <property type="protein sequence ID" value="KFH63168.1"/>
    <property type="molecule type" value="Genomic_DNA"/>
</dbReference>
<feature type="chain" id="PRO_5001815873" evidence="1">
    <location>
        <begin position="19"/>
        <end position="182"/>
    </location>
</feature>
<proteinExistence type="predicted"/>
<feature type="signal peptide" evidence="1">
    <location>
        <begin position="1"/>
        <end position="18"/>
    </location>
</feature>
<keyword evidence="1" id="KW-0732">Signal</keyword>
<sequence length="182" mass="19251">MKPTSALALGCAIAAANALPASIYTSAPGAQEPKITALDAQIDKLAVGGLSAPSTFSHTLNTKTAPVNYGNLNMGTGMMPSQITHYGTENQPDHGYISPVLVSSTGKEIDYQIAKAEKVKTQVNADVDIEKLQAGKLQHLHHEQASPTYQVDLENEPAKWGWGWGWGGRGGWVGVGTSFYGD</sequence>
<dbReference type="OrthoDB" id="2439424at2759"/>
<dbReference type="AlphaFoldDB" id="A0A086TMJ1"/>
<keyword evidence="3" id="KW-1185">Reference proteome</keyword>
<accession>A0A086TMJ1</accession>